<dbReference type="Pfam" id="PF01434">
    <property type="entry name" value="Peptidase_M41"/>
    <property type="match status" value="1"/>
</dbReference>
<dbReference type="Gene3D" id="3.30.720.210">
    <property type="match status" value="1"/>
</dbReference>
<dbReference type="GO" id="GO:0005886">
    <property type="term" value="C:plasma membrane"/>
    <property type="evidence" value="ECO:0007669"/>
    <property type="project" value="TreeGrafter"/>
</dbReference>
<dbReference type="GO" id="GO:0006508">
    <property type="term" value="P:proteolysis"/>
    <property type="evidence" value="ECO:0007669"/>
    <property type="project" value="UniProtKB-KW"/>
</dbReference>
<dbReference type="SMART" id="SM00382">
    <property type="entry name" value="AAA"/>
    <property type="match status" value="1"/>
</dbReference>
<evidence type="ECO:0000256" key="8">
    <source>
        <dbReference type="ARBA" id="ARBA00022741"/>
    </source>
</evidence>
<keyword evidence="4" id="KW-1003">Cell membrane</keyword>
<dbReference type="SUPFAM" id="SSF140990">
    <property type="entry name" value="FtsH protease domain-like"/>
    <property type="match status" value="1"/>
</dbReference>
<dbReference type="InterPro" id="IPR027417">
    <property type="entry name" value="P-loop_NTPase"/>
</dbReference>
<feature type="region of interest" description="Disordered" evidence="15">
    <location>
        <begin position="613"/>
        <end position="640"/>
    </location>
</feature>
<dbReference type="GO" id="GO:0016887">
    <property type="term" value="F:ATP hydrolysis activity"/>
    <property type="evidence" value="ECO:0007669"/>
    <property type="project" value="InterPro"/>
</dbReference>
<evidence type="ECO:0000256" key="10">
    <source>
        <dbReference type="ARBA" id="ARBA00022833"/>
    </source>
</evidence>
<evidence type="ECO:0000259" key="17">
    <source>
        <dbReference type="SMART" id="SM00382"/>
    </source>
</evidence>
<keyword evidence="9" id="KW-0378">Hydrolase</keyword>
<name>A0A0F9UG37_9ZZZZ</name>
<evidence type="ECO:0000256" key="15">
    <source>
        <dbReference type="SAM" id="MobiDB-lite"/>
    </source>
</evidence>
<dbReference type="HAMAP" id="MF_01458">
    <property type="entry name" value="FtsH"/>
    <property type="match status" value="1"/>
</dbReference>
<evidence type="ECO:0000313" key="18">
    <source>
        <dbReference type="EMBL" id="KKN60201.1"/>
    </source>
</evidence>
<keyword evidence="12 16" id="KW-1133">Transmembrane helix</keyword>
<dbReference type="NCBIfam" id="TIGR01241">
    <property type="entry name" value="FtsH_fam"/>
    <property type="match status" value="1"/>
</dbReference>
<dbReference type="AlphaFoldDB" id="A0A0F9UG37"/>
<evidence type="ECO:0000256" key="3">
    <source>
        <dbReference type="ARBA" id="ARBA00010044"/>
    </source>
</evidence>
<sequence>MSNRPPENNPTLQKVLGWTIALAIVAIIFSWGGVPSSEPTVVTNYSVFLAEIDKGLVNRVVIEHGQKVKYTLHDDDTQFTTVSPEHDPGLIGDLKNHNIDFEVRKKPETGFLMTLLINWGPMLLLIGVWIFFMRQMQGGMGGKKNPMNMGKTQARMFSPSQNKVTFDDIAGIEEVKEEVIELVEFLRDPAKFQKTGARIPKGVLLTGRPGTGKTLMSKAIAGEAKTPFFIISGSDFVEMFVGVGASRVRDLFNIAQKHAPCIVFIDEIDAVGRQRGTGLGGGHDEREQTLNQLLVEMDGFEDNNGVLVIAATNRPDVLDPALLRPGRFDRQVYVPLPDIKGREKIFIVHCRDKPVSDEVDPSILARGLAGATGADIEGICNEAAIFAARKGKSIIEINDFDDAISKITCGIARPSMLISDKQKRVTAYHESGHAIIGELVPETDPVHKVTIIPHSMALGLTLSLPVEDKYGQTKKEIQGVIAMCMGGRVAEEIFIGEISTGASNDFDQATEYARNMVIKFGMSDLGPRTFSEGGQDVFLGRDALTHRNVSDERAHMIDAEIDRILIEQYDRAKEILEANRDKVEIMTQALLEWETIDRDQICDIIDGKEMRTYETEEDETDNVEEVTTDDVEEVTSNDIA</sequence>
<evidence type="ECO:0000256" key="16">
    <source>
        <dbReference type="SAM" id="Phobius"/>
    </source>
</evidence>
<evidence type="ECO:0000256" key="2">
    <source>
        <dbReference type="ARBA" id="ARBA00004370"/>
    </source>
</evidence>
<evidence type="ECO:0000256" key="4">
    <source>
        <dbReference type="ARBA" id="ARBA00022475"/>
    </source>
</evidence>
<keyword evidence="8" id="KW-0547">Nucleotide-binding</keyword>
<proteinExistence type="inferred from homology"/>
<dbReference type="EMBL" id="LAZR01000702">
    <property type="protein sequence ID" value="KKN60201.1"/>
    <property type="molecule type" value="Genomic_DNA"/>
</dbReference>
<comment type="subcellular location">
    <subcellularLocation>
        <location evidence="2">Membrane</location>
    </subcellularLocation>
</comment>
<dbReference type="InterPro" id="IPR011546">
    <property type="entry name" value="Pept_M41_FtsH_extracell"/>
</dbReference>
<keyword evidence="11" id="KW-0067">ATP-binding</keyword>
<dbReference type="Pfam" id="PF00004">
    <property type="entry name" value="AAA"/>
    <property type="match status" value="1"/>
</dbReference>
<evidence type="ECO:0000256" key="14">
    <source>
        <dbReference type="ARBA" id="ARBA00023136"/>
    </source>
</evidence>
<gene>
    <name evidence="18" type="ORF">LCGC14_0534000</name>
</gene>
<feature type="compositionally biased region" description="Acidic residues" evidence="15">
    <location>
        <begin position="615"/>
        <end position="640"/>
    </location>
</feature>
<comment type="caution">
    <text evidence="18">The sequence shown here is derived from an EMBL/GenBank/DDBJ whole genome shotgun (WGS) entry which is preliminary data.</text>
</comment>
<comment type="similarity">
    <text evidence="3">In the C-terminal section; belongs to the peptidase M41 family.</text>
</comment>
<organism evidence="18">
    <name type="scientific">marine sediment metagenome</name>
    <dbReference type="NCBI Taxonomy" id="412755"/>
    <lineage>
        <taxon>unclassified sequences</taxon>
        <taxon>metagenomes</taxon>
        <taxon>ecological metagenomes</taxon>
    </lineage>
</organism>
<feature type="transmembrane region" description="Helical" evidence="16">
    <location>
        <begin position="111"/>
        <end position="132"/>
    </location>
</feature>
<evidence type="ECO:0000256" key="5">
    <source>
        <dbReference type="ARBA" id="ARBA00022670"/>
    </source>
</evidence>
<evidence type="ECO:0000256" key="1">
    <source>
        <dbReference type="ARBA" id="ARBA00001947"/>
    </source>
</evidence>
<comment type="cofactor">
    <cofactor evidence="1">
        <name>Zn(2+)</name>
        <dbReference type="ChEBI" id="CHEBI:29105"/>
    </cofactor>
</comment>
<evidence type="ECO:0000256" key="13">
    <source>
        <dbReference type="ARBA" id="ARBA00023049"/>
    </source>
</evidence>
<keyword evidence="13" id="KW-0482">Metalloprotease</keyword>
<dbReference type="FunFam" id="3.40.50.300:FF:000001">
    <property type="entry name" value="ATP-dependent zinc metalloprotease FtsH"/>
    <property type="match status" value="1"/>
</dbReference>
<dbReference type="PANTHER" id="PTHR23076">
    <property type="entry name" value="METALLOPROTEASE M41 FTSH"/>
    <property type="match status" value="1"/>
</dbReference>
<dbReference type="Gene3D" id="3.40.50.300">
    <property type="entry name" value="P-loop containing nucleotide triphosphate hydrolases"/>
    <property type="match status" value="1"/>
</dbReference>
<evidence type="ECO:0000256" key="6">
    <source>
        <dbReference type="ARBA" id="ARBA00022692"/>
    </source>
</evidence>
<dbReference type="InterPro" id="IPR000642">
    <property type="entry name" value="Peptidase_M41"/>
</dbReference>
<dbReference type="InterPro" id="IPR037219">
    <property type="entry name" value="Peptidase_M41-like"/>
</dbReference>
<dbReference type="Gene3D" id="1.20.58.760">
    <property type="entry name" value="Peptidase M41"/>
    <property type="match status" value="1"/>
</dbReference>
<accession>A0A0F9UG37</accession>
<protein>
    <recommendedName>
        <fullName evidence="17">AAA+ ATPase domain-containing protein</fullName>
    </recommendedName>
</protein>
<dbReference type="Gene3D" id="1.10.8.60">
    <property type="match status" value="1"/>
</dbReference>
<dbReference type="GO" id="GO:0004176">
    <property type="term" value="F:ATP-dependent peptidase activity"/>
    <property type="evidence" value="ECO:0007669"/>
    <property type="project" value="InterPro"/>
</dbReference>
<dbReference type="GO" id="GO:0005524">
    <property type="term" value="F:ATP binding"/>
    <property type="evidence" value="ECO:0007669"/>
    <property type="project" value="UniProtKB-KW"/>
</dbReference>
<dbReference type="Pfam" id="PF17862">
    <property type="entry name" value="AAA_lid_3"/>
    <property type="match status" value="1"/>
</dbReference>
<dbReference type="InterPro" id="IPR041569">
    <property type="entry name" value="AAA_lid_3"/>
</dbReference>
<dbReference type="PROSITE" id="PS00674">
    <property type="entry name" value="AAA"/>
    <property type="match status" value="1"/>
</dbReference>
<feature type="transmembrane region" description="Helical" evidence="16">
    <location>
        <begin position="15"/>
        <end position="34"/>
    </location>
</feature>
<evidence type="ECO:0000256" key="7">
    <source>
        <dbReference type="ARBA" id="ARBA00022723"/>
    </source>
</evidence>
<evidence type="ECO:0000256" key="9">
    <source>
        <dbReference type="ARBA" id="ARBA00022801"/>
    </source>
</evidence>
<dbReference type="PANTHER" id="PTHR23076:SF97">
    <property type="entry name" value="ATP-DEPENDENT ZINC METALLOPROTEASE YME1L1"/>
    <property type="match status" value="1"/>
</dbReference>
<dbReference type="Pfam" id="PF06480">
    <property type="entry name" value="FtsH_ext"/>
    <property type="match status" value="1"/>
</dbReference>
<dbReference type="SUPFAM" id="SSF52540">
    <property type="entry name" value="P-loop containing nucleoside triphosphate hydrolases"/>
    <property type="match status" value="1"/>
</dbReference>
<keyword evidence="7" id="KW-0479">Metal-binding</keyword>
<dbReference type="GO" id="GO:0004222">
    <property type="term" value="F:metalloendopeptidase activity"/>
    <property type="evidence" value="ECO:0007669"/>
    <property type="project" value="InterPro"/>
</dbReference>
<dbReference type="CDD" id="cd19501">
    <property type="entry name" value="RecA-like_FtsH"/>
    <property type="match status" value="1"/>
</dbReference>
<keyword evidence="5" id="KW-0645">Protease</keyword>
<dbReference type="GO" id="GO:0008270">
    <property type="term" value="F:zinc ion binding"/>
    <property type="evidence" value="ECO:0007669"/>
    <property type="project" value="InterPro"/>
</dbReference>
<evidence type="ECO:0000256" key="12">
    <source>
        <dbReference type="ARBA" id="ARBA00022989"/>
    </source>
</evidence>
<evidence type="ECO:0000256" key="11">
    <source>
        <dbReference type="ARBA" id="ARBA00022840"/>
    </source>
</evidence>
<dbReference type="InterPro" id="IPR003593">
    <property type="entry name" value="AAA+_ATPase"/>
</dbReference>
<dbReference type="FunFam" id="1.10.8.60:FF:000001">
    <property type="entry name" value="ATP-dependent zinc metalloprotease FtsH"/>
    <property type="match status" value="1"/>
</dbReference>
<dbReference type="InterPro" id="IPR003959">
    <property type="entry name" value="ATPase_AAA_core"/>
</dbReference>
<dbReference type="InterPro" id="IPR003960">
    <property type="entry name" value="ATPase_AAA_CS"/>
</dbReference>
<dbReference type="GO" id="GO:0030163">
    <property type="term" value="P:protein catabolic process"/>
    <property type="evidence" value="ECO:0007669"/>
    <property type="project" value="TreeGrafter"/>
</dbReference>
<dbReference type="InterPro" id="IPR005936">
    <property type="entry name" value="FtsH"/>
</dbReference>
<feature type="domain" description="AAA+ ATPase" evidence="17">
    <location>
        <begin position="199"/>
        <end position="338"/>
    </location>
</feature>
<reference evidence="18" key="1">
    <citation type="journal article" date="2015" name="Nature">
        <title>Complex archaea that bridge the gap between prokaryotes and eukaryotes.</title>
        <authorList>
            <person name="Spang A."/>
            <person name="Saw J.H."/>
            <person name="Jorgensen S.L."/>
            <person name="Zaremba-Niedzwiedzka K."/>
            <person name="Martijn J."/>
            <person name="Lind A.E."/>
            <person name="van Eijk R."/>
            <person name="Schleper C."/>
            <person name="Guy L."/>
            <person name="Ettema T.J."/>
        </authorList>
    </citation>
    <scope>NUCLEOTIDE SEQUENCE</scope>
</reference>
<keyword evidence="6 16" id="KW-0812">Transmembrane</keyword>
<dbReference type="FunFam" id="1.20.58.760:FF:000001">
    <property type="entry name" value="ATP-dependent zinc metalloprotease FtsH"/>
    <property type="match status" value="1"/>
</dbReference>
<keyword evidence="10" id="KW-0862">Zinc</keyword>
<keyword evidence="14 16" id="KW-0472">Membrane</keyword>